<name>A0A1G9IW18_9ACTN</name>
<evidence type="ECO:0000313" key="2">
    <source>
        <dbReference type="Proteomes" id="UP000199155"/>
    </source>
</evidence>
<evidence type="ECO:0000313" key="1">
    <source>
        <dbReference type="EMBL" id="SDL29143.1"/>
    </source>
</evidence>
<dbReference type="Gene3D" id="1.10.260.40">
    <property type="entry name" value="lambda repressor-like DNA-binding domains"/>
    <property type="match status" value="1"/>
</dbReference>
<dbReference type="AlphaFoldDB" id="A0A1G9IW18"/>
<dbReference type="Proteomes" id="UP000199155">
    <property type="component" value="Unassembled WGS sequence"/>
</dbReference>
<protein>
    <submittedName>
        <fullName evidence="1">Uncharacterized protein</fullName>
    </submittedName>
</protein>
<gene>
    <name evidence="1" type="ORF">SAMN05421806_12590</name>
</gene>
<dbReference type="InterPro" id="IPR010982">
    <property type="entry name" value="Lambda_DNA-bd_dom_sf"/>
</dbReference>
<organism evidence="1 2">
    <name type="scientific">Streptomyces indicus</name>
    <dbReference type="NCBI Taxonomy" id="417292"/>
    <lineage>
        <taxon>Bacteria</taxon>
        <taxon>Bacillati</taxon>
        <taxon>Actinomycetota</taxon>
        <taxon>Actinomycetes</taxon>
        <taxon>Kitasatosporales</taxon>
        <taxon>Streptomycetaceae</taxon>
        <taxon>Streptomyces</taxon>
    </lineage>
</organism>
<dbReference type="STRING" id="417292.SAMN05421806_12590"/>
<dbReference type="EMBL" id="FNFF01000025">
    <property type="protein sequence ID" value="SDL29143.1"/>
    <property type="molecule type" value="Genomic_DNA"/>
</dbReference>
<sequence length="83" mass="8886">MHRLDNGRNIRDAMQTAGLSIERLSEKTKEVDPAGYGISPSAIGHMVATGPSGRDTCSRRSADLVALALEKPVLELFAIHSPT</sequence>
<dbReference type="RefSeq" id="WP_093617619.1">
    <property type="nucleotide sequence ID" value="NZ_FNFF01000025.1"/>
</dbReference>
<keyword evidence="2" id="KW-1185">Reference proteome</keyword>
<dbReference type="InterPro" id="IPR001387">
    <property type="entry name" value="Cro/C1-type_HTH"/>
</dbReference>
<dbReference type="CDD" id="cd00093">
    <property type="entry name" value="HTH_XRE"/>
    <property type="match status" value="1"/>
</dbReference>
<proteinExistence type="predicted"/>
<accession>A0A1G9IW18</accession>
<dbReference type="OrthoDB" id="4241862at2"/>
<reference evidence="1 2" key="1">
    <citation type="submission" date="2016-10" db="EMBL/GenBank/DDBJ databases">
        <authorList>
            <person name="de Groot N.N."/>
        </authorList>
    </citation>
    <scope>NUCLEOTIDE SEQUENCE [LARGE SCALE GENOMIC DNA]</scope>
    <source>
        <strain evidence="1 2">CGMCC 4.5727</strain>
    </source>
</reference>
<dbReference type="GO" id="GO:0003677">
    <property type="term" value="F:DNA binding"/>
    <property type="evidence" value="ECO:0007669"/>
    <property type="project" value="InterPro"/>
</dbReference>